<dbReference type="EMBL" id="BOMM01000081">
    <property type="protein sequence ID" value="GIE16320.1"/>
    <property type="molecule type" value="Genomic_DNA"/>
</dbReference>
<proteinExistence type="predicted"/>
<sequence>MTGILDLTDRPTDGLCPCGADPRPGSPYCSWDCEPTHIPRHSHLPVASRFTLTPEQVSRLTHTARTLTDAFAALTSEFKRAAESLTRLRLPGVPPASEPDHPLARMNARRQNVTHGPQRAQRPPRQLRR</sequence>
<feature type="compositionally biased region" description="Low complexity" evidence="1">
    <location>
        <begin position="117"/>
        <end position="129"/>
    </location>
</feature>
<evidence type="ECO:0000256" key="1">
    <source>
        <dbReference type="SAM" id="MobiDB-lite"/>
    </source>
</evidence>
<protein>
    <submittedName>
        <fullName evidence="2">Uncharacterized protein</fullName>
    </submittedName>
</protein>
<keyword evidence="3" id="KW-1185">Reference proteome</keyword>
<comment type="caution">
    <text evidence="2">The sequence shown here is derived from an EMBL/GenBank/DDBJ whole genome shotgun (WGS) entry which is preliminary data.</text>
</comment>
<accession>A0A919ML03</accession>
<gene>
    <name evidence="2" type="ORF">Afe05nite_81600</name>
</gene>
<evidence type="ECO:0000313" key="3">
    <source>
        <dbReference type="Proteomes" id="UP000598174"/>
    </source>
</evidence>
<evidence type="ECO:0000313" key="2">
    <source>
        <dbReference type="EMBL" id="GIE16320.1"/>
    </source>
</evidence>
<organism evidence="2 3">
    <name type="scientific">Paractinoplanes ferrugineus</name>
    <dbReference type="NCBI Taxonomy" id="113564"/>
    <lineage>
        <taxon>Bacteria</taxon>
        <taxon>Bacillati</taxon>
        <taxon>Actinomycetota</taxon>
        <taxon>Actinomycetes</taxon>
        <taxon>Micromonosporales</taxon>
        <taxon>Micromonosporaceae</taxon>
        <taxon>Paractinoplanes</taxon>
    </lineage>
</organism>
<name>A0A919ML03_9ACTN</name>
<feature type="region of interest" description="Disordered" evidence="1">
    <location>
        <begin position="89"/>
        <end position="129"/>
    </location>
</feature>
<dbReference type="AlphaFoldDB" id="A0A919ML03"/>
<dbReference type="Proteomes" id="UP000598174">
    <property type="component" value="Unassembled WGS sequence"/>
</dbReference>
<reference evidence="2" key="1">
    <citation type="submission" date="2021-01" db="EMBL/GenBank/DDBJ databases">
        <title>Whole genome shotgun sequence of Actinoplanes ferrugineus NBRC 15555.</title>
        <authorList>
            <person name="Komaki H."/>
            <person name="Tamura T."/>
        </authorList>
    </citation>
    <scope>NUCLEOTIDE SEQUENCE</scope>
    <source>
        <strain evidence="2">NBRC 15555</strain>
    </source>
</reference>